<gene>
    <name evidence="2" type="ORF">NQ314_011102</name>
</gene>
<protein>
    <recommendedName>
        <fullName evidence="1">Glycosyl hydrolase family 38 C-terminal domain-containing protein</fullName>
    </recommendedName>
</protein>
<dbReference type="GO" id="GO:0030246">
    <property type="term" value="F:carbohydrate binding"/>
    <property type="evidence" value="ECO:0007669"/>
    <property type="project" value="InterPro"/>
</dbReference>
<dbReference type="Gene3D" id="2.70.98.30">
    <property type="entry name" value="Golgi alpha-mannosidase II, domain 4"/>
    <property type="match status" value="1"/>
</dbReference>
<evidence type="ECO:0000313" key="3">
    <source>
        <dbReference type="Proteomes" id="UP001162156"/>
    </source>
</evidence>
<dbReference type="Pfam" id="PF07748">
    <property type="entry name" value="Glyco_hydro_38C"/>
    <property type="match status" value="1"/>
</dbReference>
<dbReference type="InterPro" id="IPR050843">
    <property type="entry name" value="Glycosyl_Hydrlase_38"/>
</dbReference>
<proteinExistence type="predicted"/>
<evidence type="ECO:0000259" key="1">
    <source>
        <dbReference type="Pfam" id="PF07748"/>
    </source>
</evidence>
<dbReference type="InterPro" id="IPR011682">
    <property type="entry name" value="Glyco_hydro_38_C"/>
</dbReference>
<organism evidence="2 3">
    <name type="scientific">Rhamnusium bicolor</name>
    <dbReference type="NCBI Taxonomy" id="1586634"/>
    <lineage>
        <taxon>Eukaryota</taxon>
        <taxon>Metazoa</taxon>
        <taxon>Ecdysozoa</taxon>
        <taxon>Arthropoda</taxon>
        <taxon>Hexapoda</taxon>
        <taxon>Insecta</taxon>
        <taxon>Pterygota</taxon>
        <taxon>Neoptera</taxon>
        <taxon>Endopterygota</taxon>
        <taxon>Coleoptera</taxon>
        <taxon>Polyphaga</taxon>
        <taxon>Cucujiformia</taxon>
        <taxon>Chrysomeloidea</taxon>
        <taxon>Cerambycidae</taxon>
        <taxon>Lepturinae</taxon>
        <taxon>Rhagiini</taxon>
        <taxon>Rhamnusium</taxon>
    </lineage>
</organism>
<dbReference type="GO" id="GO:0005764">
    <property type="term" value="C:lysosome"/>
    <property type="evidence" value="ECO:0007669"/>
    <property type="project" value="TreeGrafter"/>
</dbReference>
<sequence length="104" mass="11897">MSNDDGDLKDAIGKDFIIRYTTDLNTNDIFYTDSNGRELLERRRNYRPTFTYTDVEHQAANYYPVTNRIVIKDKNKGVEFAVITDRTHGGSSLVNGQIELMVSS</sequence>
<keyword evidence="3" id="KW-1185">Reference proteome</keyword>
<reference evidence="2" key="1">
    <citation type="journal article" date="2023" name="Insect Mol. Biol.">
        <title>Genome sequencing provides insights into the evolution of gene families encoding plant cell wall-degrading enzymes in longhorned beetles.</title>
        <authorList>
            <person name="Shin N.R."/>
            <person name="Okamura Y."/>
            <person name="Kirsch R."/>
            <person name="Pauchet Y."/>
        </authorList>
    </citation>
    <scope>NUCLEOTIDE SEQUENCE</scope>
    <source>
        <strain evidence="2">RBIC_L_NR</strain>
    </source>
</reference>
<dbReference type="AlphaFoldDB" id="A0AAV8XL26"/>
<dbReference type="SUPFAM" id="SSF74650">
    <property type="entry name" value="Galactose mutarotase-like"/>
    <property type="match status" value="1"/>
</dbReference>
<comment type="caution">
    <text evidence="2">The sequence shown here is derived from an EMBL/GenBank/DDBJ whole genome shotgun (WGS) entry which is preliminary data.</text>
</comment>
<accession>A0AAV8XL26</accession>
<dbReference type="InterPro" id="IPR011013">
    <property type="entry name" value="Gal_mutarotase_sf_dom"/>
</dbReference>
<feature type="domain" description="Glycosyl hydrolase family 38 C-terminal" evidence="1">
    <location>
        <begin position="13"/>
        <end position="102"/>
    </location>
</feature>
<dbReference type="GO" id="GO:0006013">
    <property type="term" value="P:mannose metabolic process"/>
    <property type="evidence" value="ECO:0007669"/>
    <property type="project" value="InterPro"/>
</dbReference>
<dbReference type="GO" id="GO:0004559">
    <property type="term" value="F:alpha-mannosidase activity"/>
    <property type="evidence" value="ECO:0007669"/>
    <property type="project" value="InterPro"/>
</dbReference>
<dbReference type="PANTHER" id="PTHR11607:SF3">
    <property type="entry name" value="LYSOSOMAL ALPHA-MANNOSIDASE"/>
    <property type="match status" value="1"/>
</dbReference>
<evidence type="ECO:0000313" key="2">
    <source>
        <dbReference type="EMBL" id="KAJ8939535.1"/>
    </source>
</evidence>
<dbReference type="EMBL" id="JANEYF010003072">
    <property type="protein sequence ID" value="KAJ8939535.1"/>
    <property type="molecule type" value="Genomic_DNA"/>
</dbReference>
<name>A0AAV8XL26_9CUCU</name>
<dbReference type="PANTHER" id="PTHR11607">
    <property type="entry name" value="ALPHA-MANNOSIDASE"/>
    <property type="match status" value="1"/>
</dbReference>
<dbReference type="Proteomes" id="UP001162156">
    <property type="component" value="Unassembled WGS sequence"/>
</dbReference>